<sequence>MDRFTTLEAFVVGVEDHTTLLKLYLERVRRAPHNPAYFLAVCEHTDELLTAVRELRRAPSGLPEHLMEGIEALLALAEAAADLALRLASFGPERQTAALDGLVQSTACFVDVVRAFSDSSRPVDVSLARQLTQRLHGLLTVVPPSMPSPTTTQSARRITTEVTFDGNEDPFDDLAVDIDDDFLDDVIGSLEGAFDAVVHPTSEFALPEGAWRTDATEAGVPDEVRQLFTDIAAGYIQPIKDFIVELRKGSFARDWLEACRPAVVNLRRASASIDFIDLSGRLERFEAALLQDRSEGDRRRYGRHWKLRVLSAYADLEEYLPSAFFIPMAEASSESIVVTTLLKQVEGVGQRTIQKLFAAGMSRIESYTTGLPSDIALAAGIKRVLAERICARFRDHLRTRESSDADLETRFLGLVEELKQRQFEFKRATLEAWYRRTDSTEKKHCRKLRQQVMWQINIVLVELEQLDVLHEIRNAVFDKRIRRLEVLAAAFVKQP</sequence>
<organism evidence="1 2">
    <name type="scientific">Chloracidobacterium validum</name>
    <dbReference type="NCBI Taxonomy" id="2821543"/>
    <lineage>
        <taxon>Bacteria</taxon>
        <taxon>Pseudomonadati</taxon>
        <taxon>Acidobacteriota</taxon>
        <taxon>Terriglobia</taxon>
        <taxon>Terriglobales</taxon>
        <taxon>Acidobacteriaceae</taxon>
        <taxon>Chloracidobacterium</taxon>
    </lineage>
</organism>
<accession>A0ABX8B6R5</accession>
<keyword evidence="2" id="KW-1185">Reference proteome</keyword>
<dbReference type="EMBL" id="CP072648">
    <property type="protein sequence ID" value="QUW02326.1"/>
    <property type="molecule type" value="Genomic_DNA"/>
</dbReference>
<evidence type="ECO:0000313" key="2">
    <source>
        <dbReference type="Proteomes" id="UP000676506"/>
    </source>
</evidence>
<gene>
    <name evidence="1" type="ORF">J8C06_08150</name>
</gene>
<dbReference type="Gene3D" id="1.10.150.20">
    <property type="entry name" value="5' to 3' exonuclease, C-terminal subdomain"/>
    <property type="match status" value="1"/>
</dbReference>
<reference evidence="1 2" key="1">
    <citation type="submission" date="2021-03" db="EMBL/GenBank/DDBJ databases">
        <title>Genomic and phenotypic characterization of Chloracidobacterium isolates provides evidence for multiple species.</title>
        <authorList>
            <person name="Saini M.K."/>
            <person name="Costas A.M.G."/>
            <person name="Tank M."/>
            <person name="Bryant D.A."/>
        </authorList>
    </citation>
    <scope>NUCLEOTIDE SEQUENCE [LARGE SCALE GENOMIC DNA]</scope>
    <source>
        <strain evidence="1 2">BV2-C</strain>
    </source>
</reference>
<dbReference type="RefSeq" id="WP_211428216.1">
    <property type="nucleotide sequence ID" value="NZ_CP072648.1"/>
</dbReference>
<dbReference type="Proteomes" id="UP000676506">
    <property type="component" value="Chromosome 1"/>
</dbReference>
<name>A0ABX8B6R5_9BACT</name>
<protein>
    <submittedName>
        <fullName evidence="1">Uncharacterized protein</fullName>
    </submittedName>
</protein>
<evidence type="ECO:0000313" key="1">
    <source>
        <dbReference type="EMBL" id="QUW02326.1"/>
    </source>
</evidence>
<proteinExistence type="predicted"/>